<feature type="region of interest" description="Disordered" evidence="1">
    <location>
        <begin position="1"/>
        <end position="23"/>
    </location>
</feature>
<dbReference type="AlphaFoldDB" id="A0A7M5UE90"/>
<dbReference type="EnsemblMetazoa" id="CLYHEMT009478.1">
    <property type="protein sequence ID" value="CLYHEMP009478.1"/>
    <property type="gene ID" value="CLYHEMG009478"/>
</dbReference>
<sequence length="174" mass="20280">MRTPRKEDGNPSPMRTPRKSWSTEEDAIIQSALSNGTPFKDINVDASPRQIRDHVRHIKRKGRNSSDKERVTIPVSATLNEEDEHDHSTIRMAPRSPPRMEIFHTEGDRHSLWPPVDVLTLEKYGQDFIDKKQKMNDKSIKQLGYLSEKYSLQQIRSRVQHQRNKQAKEKDGEK</sequence>
<evidence type="ECO:0008006" key="4">
    <source>
        <dbReference type="Google" id="ProtNLM"/>
    </source>
</evidence>
<dbReference type="RefSeq" id="XP_066936967.1">
    <property type="nucleotide sequence ID" value="XM_067080866.1"/>
</dbReference>
<evidence type="ECO:0000313" key="2">
    <source>
        <dbReference type="EnsemblMetazoa" id="CLYHEMP009478.1"/>
    </source>
</evidence>
<feature type="region of interest" description="Disordered" evidence="1">
    <location>
        <begin position="155"/>
        <end position="174"/>
    </location>
</feature>
<feature type="region of interest" description="Disordered" evidence="1">
    <location>
        <begin position="79"/>
        <end position="107"/>
    </location>
</feature>
<organism evidence="2 3">
    <name type="scientific">Clytia hemisphaerica</name>
    <dbReference type="NCBI Taxonomy" id="252671"/>
    <lineage>
        <taxon>Eukaryota</taxon>
        <taxon>Metazoa</taxon>
        <taxon>Cnidaria</taxon>
        <taxon>Hydrozoa</taxon>
        <taxon>Hydroidolina</taxon>
        <taxon>Leptothecata</taxon>
        <taxon>Obeliida</taxon>
        <taxon>Clytiidae</taxon>
        <taxon>Clytia</taxon>
    </lineage>
</organism>
<dbReference type="Proteomes" id="UP000594262">
    <property type="component" value="Unplaced"/>
</dbReference>
<reference evidence="2" key="1">
    <citation type="submission" date="2021-01" db="UniProtKB">
        <authorList>
            <consortium name="EnsemblMetazoa"/>
        </authorList>
    </citation>
    <scope>IDENTIFICATION</scope>
</reference>
<evidence type="ECO:0000313" key="3">
    <source>
        <dbReference type="Proteomes" id="UP000594262"/>
    </source>
</evidence>
<protein>
    <recommendedName>
        <fullName evidence="4">Myb-like domain-containing protein</fullName>
    </recommendedName>
</protein>
<name>A0A7M5UE90_9CNID</name>
<accession>A0A7M5UE90</accession>
<dbReference type="GeneID" id="136824891"/>
<proteinExistence type="predicted"/>
<evidence type="ECO:0000256" key="1">
    <source>
        <dbReference type="SAM" id="MobiDB-lite"/>
    </source>
</evidence>
<keyword evidence="3" id="KW-1185">Reference proteome</keyword>